<name>X1VA80_9ZZZZ</name>
<dbReference type="AlphaFoldDB" id="X1VA80"/>
<proteinExistence type="predicted"/>
<protein>
    <submittedName>
        <fullName evidence="1">Uncharacterized protein</fullName>
    </submittedName>
</protein>
<evidence type="ECO:0000313" key="1">
    <source>
        <dbReference type="EMBL" id="GAJ02550.1"/>
    </source>
</evidence>
<reference evidence="1" key="1">
    <citation type="journal article" date="2014" name="Front. Microbiol.">
        <title>High frequency of phylogenetically diverse reductive dehalogenase-homologous genes in deep subseafloor sedimentary metagenomes.</title>
        <authorList>
            <person name="Kawai M."/>
            <person name="Futagami T."/>
            <person name="Toyoda A."/>
            <person name="Takaki Y."/>
            <person name="Nishi S."/>
            <person name="Hori S."/>
            <person name="Arai W."/>
            <person name="Tsubouchi T."/>
            <person name="Morono Y."/>
            <person name="Uchiyama I."/>
            <person name="Ito T."/>
            <person name="Fujiyama A."/>
            <person name="Inagaki F."/>
            <person name="Takami H."/>
        </authorList>
    </citation>
    <scope>NUCLEOTIDE SEQUENCE</scope>
    <source>
        <strain evidence="1">Expedition CK06-06</strain>
    </source>
</reference>
<gene>
    <name evidence="1" type="ORF">S12H4_30364</name>
</gene>
<accession>X1VA80</accession>
<organism evidence="1">
    <name type="scientific">marine sediment metagenome</name>
    <dbReference type="NCBI Taxonomy" id="412755"/>
    <lineage>
        <taxon>unclassified sequences</taxon>
        <taxon>metagenomes</taxon>
        <taxon>ecological metagenomes</taxon>
    </lineage>
</organism>
<comment type="caution">
    <text evidence="1">The sequence shown here is derived from an EMBL/GenBank/DDBJ whole genome shotgun (WGS) entry which is preliminary data.</text>
</comment>
<sequence length="229" mass="27658">MKGHNNLIKNIERLGERYCRRHLDLWNTKRLQDNWWEALKFFFNHSFMRGRRDELSNEYYHFTIRTLESYFPISDQSLDRDYEKIKEQKEYFNKECILKFKKERKIGRGNSIKNGDFRKEVAENNPIIELLTTRKKIEVKWERETYNKKLFLGNDEDVMMVLDVLKFISDDKKNIYNYLRNTIVNSGVKAAYEELTKMRGISDKLATLTIRDIGLINLGIINKDYKWAF</sequence>
<dbReference type="EMBL" id="BARW01017603">
    <property type="protein sequence ID" value="GAJ02550.1"/>
    <property type="molecule type" value="Genomic_DNA"/>
</dbReference>
<feature type="non-terminal residue" evidence="1">
    <location>
        <position position="229"/>
    </location>
</feature>